<evidence type="ECO:0000256" key="7">
    <source>
        <dbReference type="ARBA" id="ARBA00037904"/>
    </source>
</evidence>
<keyword evidence="12" id="KW-1185">Reference proteome</keyword>
<keyword evidence="2" id="KW-1003">Cell membrane</keyword>
<sequence length="237" mass="24841">MITRIEAITVVIPARDESELIGRCLESVLTAKTAAESRWHAPRLSIVVVADRCTDDTANVARGFDGVSVIEIDAANVGLARATGVMLALESSGLLPQHVWIASTDADSAVPRDWLTEQTRLARSGADVVLGTVRPDLDDLSDAQALAWATAHGRGASVGEVHGANLGVRADVYLAAGGFAGLAEHEDVDFVERCAALDADIVATGACEVTTSGRQVGRTPGGFARYLRDDLLTNPAL</sequence>
<dbReference type="EMBL" id="BMGB01000001">
    <property type="protein sequence ID" value="GGA97484.1"/>
    <property type="molecule type" value="Genomic_DNA"/>
</dbReference>
<dbReference type="Gene3D" id="3.90.550.10">
    <property type="entry name" value="Spore Coat Polysaccharide Biosynthesis Protein SpsA, Chain A"/>
    <property type="match status" value="1"/>
</dbReference>
<keyword evidence="4 11" id="KW-0808">Transferase</keyword>
<keyword evidence="5" id="KW-0472">Membrane</keyword>
<dbReference type="PANTHER" id="PTHR43646:SF2">
    <property type="entry name" value="GLYCOSYLTRANSFERASE 2-LIKE DOMAIN-CONTAINING PROTEIN"/>
    <property type="match status" value="1"/>
</dbReference>
<dbReference type="GO" id="GO:0016757">
    <property type="term" value="F:glycosyltransferase activity"/>
    <property type="evidence" value="ECO:0007669"/>
    <property type="project" value="UniProtKB-KW"/>
</dbReference>
<evidence type="ECO:0000313" key="12">
    <source>
        <dbReference type="Proteomes" id="UP000606922"/>
    </source>
</evidence>
<reference evidence="11" key="2">
    <citation type="submission" date="2020-09" db="EMBL/GenBank/DDBJ databases">
        <authorList>
            <person name="Sun Q."/>
            <person name="Zhou Y."/>
        </authorList>
    </citation>
    <scope>NUCLEOTIDE SEQUENCE</scope>
    <source>
        <strain evidence="11">CGMCC 1.12813</strain>
    </source>
</reference>
<evidence type="ECO:0000256" key="2">
    <source>
        <dbReference type="ARBA" id="ARBA00022475"/>
    </source>
</evidence>
<dbReference type="Proteomes" id="UP000606922">
    <property type="component" value="Unassembled WGS sequence"/>
</dbReference>
<evidence type="ECO:0000256" key="4">
    <source>
        <dbReference type="ARBA" id="ARBA00022679"/>
    </source>
</evidence>
<comment type="similarity">
    <text evidence="8">Belongs to the glycosyltransferase 2 family. CrtQ subfamily.</text>
</comment>
<dbReference type="SUPFAM" id="SSF53448">
    <property type="entry name" value="Nucleotide-diphospho-sugar transferases"/>
    <property type="match status" value="1"/>
</dbReference>
<proteinExistence type="inferred from homology"/>
<evidence type="ECO:0000256" key="8">
    <source>
        <dbReference type="ARBA" id="ARBA00038120"/>
    </source>
</evidence>
<dbReference type="Pfam" id="PF00535">
    <property type="entry name" value="Glycos_transf_2"/>
    <property type="match status" value="1"/>
</dbReference>
<dbReference type="RefSeq" id="WP_188511130.1">
    <property type="nucleotide sequence ID" value="NZ_BMGB01000001.1"/>
</dbReference>
<organism evidence="11 12">
    <name type="scientific">Conyzicola nivalis</name>
    <dbReference type="NCBI Taxonomy" id="1477021"/>
    <lineage>
        <taxon>Bacteria</taxon>
        <taxon>Bacillati</taxon>
        <taxon>Actinomycetota</taxon>
        <taxon>Actinomycetes</taxon>
        <taxon>Micrococcales</taxon>
        <taxon>Microbacteriaceae</taxon>
        <taxon>Conyzicola</taxon>
    </lineage>
</organism>
<gene>
    <name evidence="11" type="ORF">GCM10010979_09940</name>
</gene>
<reference evidence="11" key="1">
    <citation type="journal article" date="2014" name="Int. J. Syst. Evol. Microbiol.">
        <title>Complete genome sequence of Corynebacterium casei LMG S-19264T (=DSM 44701T), isolated from a smear-ripened cheese.</title>
        <authorList>
            <consortium name="US DOE Joint Genome Institute (JGI-PGF)"/>
            <person name="Walter F."/>
            <person name="Albersmeier A."/>
            <person name="Kalinowski J."/>
            <person name="Ruckert C."/>
        </authorList>
    </citation>
    <scope>NUCLEOTIDE SEQUENCE</scope>
    <source>
        <strain evidence="11">CGMCC 1.12813</strain>
    </source>
</reference>
<evidence type="ECO:0000256" key="1">
    <source>
        <dbReference type="ARBA" id="ARBA00004236"/>
    </source>
</evidence>
<evidence type="ECO:0000256" key="3">
    <source>
        <dbReference type="ARBA" id="ARBA00022676"/>
    </source>
</evidence>
<evidence type="ECO:0000256" key="6">
    <source>
        <dbReference type="ARBA" id="ARBA00037281"/>
    </source>
</evidence>
<comment type="function">
    <text evidence="6">Catalyzes the glycosylation of 4,4'-diaponeurosporenoate, i.e. the esterification of glucose at the C1'' position with the carboxyl group of 4,4'-diaponeurosporenic acid, to form glycosyl-4,4'-diaponeurosporenoate. This is a step in the biosynthesis of staphyloxanthin, an orange pigment present in most staphylococci strains.</text>
</comment>
<accession>A0A916SF51</accession>
<evidence type="ECO:0000259" key="10">
    <source>
        <dbReference type="Pfam" id="PF00535"/>
    </source>
</evidence>
<comment type="caution">
    <text evidence="11">The sequence shown here is derived from an EMBL/GenBank/DDBJ whole genome shotgun (WGS) entry which is preliminary data.</text>
</comment>
<evidence type="ECO:0000256" key="9">
    <source>
        <dbReference type="ARBA" id="ARBA00040345"/>
    </source>
</evidence>
<keyword evidence="3" id="KW-0328">Glycosyltransferase</keyword>
<comment type="pathway">
    <text evidence="7">Carotenoid biosynthesis; staphyloxanthin biosynthesis; staphyloxanthin from farnesyl diphosphate: step 4/5.</text>
</comment>
<feature type="domain" description="Glycosyltransferase 2-like" evidence="10">
    <location>
        <begin position="9"/>
        <end position="136"/>
    </location>
</feature>
<dbReference type="PANTHER" id="PTHR43646">
    <property type="entry name" value="GLYCOSYLTRANSFERASE"/>
    <property type="match status" value="1"/>
</dbReference>
<evidence type="ECO:0000256" key="5">
    <source>
        <dbReference type="ARBA" id="ARBA00023136"/>
    </source>
</evidence>
<evidence type="ECO:0000313" key="11">
    <source>
        <dbReference type="EMBL" id="GGA97484.1"/>
    </source>
</evidence>
<dbReference type="AlphaFoldDB" id="A0A916SF51"/>
<comment type="subcellular location">
    <subcellularLocation>
        <location evidence="1">Cell membrane</location>
    </subcellularLocation>
</comment>
<name>A0A916SF51_9MICO</name>
<dbReference type="GO" id="GO:0005886">
    <property type="term" value="C:plasma membrane"/>
    <property type="evidence" value="ECO:0007669"/>
    <property type="project" value="UniProtKB-SubCell"/>
</dbReference>
<dbReference type="InterPro" id="IPR001173">
    <property type="entry name" value="Glyco_trans_2-like"/>
</dbReference>
<dbReference type="InterPro" id="IPR029044">
    <property type="entry name" value="Nucleotide-diphossugar_trans"/>
</dbReference>
<protein>
    <recommendedName>
        <fullName evidence="9">4,4'-diaponeurosporenoate glycosyltransferase</fullName>
    </recommendedName>
</protein>